<reference evidence="1" key="1">
    <citation type="journal article" date="2015" name="Nature">
        <title>Complex archaea that bridge the gap between prokaryotes and eukaryotes.</title>
        <authorList>
            <person name="Spang A."/>
            <person name="Saw J.H."/>
            <person name="Jorgensen S.L."/>
            <person name="Zaremba-Niedzwiedzka K."/>
            <person name="Martijn J."/>
            <person name="Lind A.E."/>
            <person name="van Eijk R."/>
            <person name="Schleper C."/>
            <person name="Guy L."/>
            <person name="Ettema T.J."/>
        </authorList>
    </citation>
    <scope>NUCLEOTIDE SEQUENCE</scope>
</reference>
<organism evidence="1">
    <name type="scientific">marine sediment metagenome</name>
    <dbReference type="NCBI Taxonomy" id="412755"/>
    <lineage>
        <taxon>unclassified sequences</taxon>
        <taxon>metagenomes</taxon>
        <taxon>ecological metagenomes</taxon>
    </lineage>
</organism>
<evidence type="ECO:0000313" key="1">
    <source>
        <dbReference type="EMBL" id="KKL07088.1"/>
    </source>
</evidence>
<dbReference type="AlphaFoldDB" id="A0A0F9D4S7"/>
<dbReference type="EMBL" id="LAZR01043434">
    <property type="protein sequence ID" value="KKL07088.1"/>
    <property type="molecule type" value="Genomic_DNA"/>
</dbReference>
<comment type="caution">
    <text evidence="1">The sequence shown here is derived from an EMBL/GenBank/DDBJ whole genome shotgun (WGS) entry which is preliminary data.</text>
</comment>
<sequence>MSDTSWNYETSPFTLEIFASYDDVFDDTDMMVVGGVPQYEDAETLSRDGSVVVSVEGMITQAWLPGEHHLIAVVDRDNTV</sequence>
<proteinExistence type="predicted"/>
<protein>
    <submittedName>
        <fullName evidence="1">Uncharacterized protein</fullName>
    </submittedName>
</protein>
<name>A0A0F9D4S7_9ZZZZ</name>
<gene>
    <name evidence="1" type="ORF">LCGC14_2589500</name>
</gene>
<accession>A0A0F9D4S7</accession>
<feature type="non-terminal residue" evidence="1">
    <location>
        <position position="80"/>
    </location>
</feature>